<evidence type="ECO:0000313" key="5">
    <source>
        <dbReference type="EMBL" id="CAF1309968.1"/>
    </source>
</evidence>
<reference evidence="5" key="1">
    <citation type="submission" date="2021-02" db="EMBL/GenBank/DDBJ databases">
        <authorList>
            <person name="Nowell W R."/>
        </authorList>
    </citation>
    <scope>NUCLEOTIDE SEQUENCE</scope>
</reference>
<dbReference type="GO" id="GO:0016740">
    <property type="term" value="F:transferase activity"/>
    <property type="evidence" value="ECO:0007669"/>
    <property type="project" value="UniProtKB-KW"/>
</dbReference>
<dbReference type="SUPFAM" id="SSF53335">
    <property type="entry name" value="S-adenosyl-L-methionine-dependent methyltransferases"/>
    <property type="match status" value="1"/>
</dbReference>
<feature type="domain" description="Ketoreductase" evidence="3">
    <location>
        <begin position="1662"/>
        <end position="1852"/>
    </location>
</feature>
<dbReference type="InterPro" id="IPR023213">
    <property type="entry name" value="CAT-like_dom_sf"/>
</dbReference>
<dbReference type="InterPro" id="IPR013968">
    <property type="entry name" value="PKS_KR"/>
</dbReference>
<dbReference type="Pfam" id="PF08659">
    <property type="entry name" value="KR"/>
    <property type="match status" value="1"/>
</dbReference>
<dbReference type="Gene3D" id="3.40.50.150">
    <property type="entry name" value="Vaccinia Virus protein VP39"/>
    <property type="match status" value="1"/>
</dbReference>
<dbReference type="Gene3D" id="3.30.559.10">
    <property type="entry name" value="Chloramphenicol acetyltransferase-like domain"/>
    <property type="match status" value="2"/>
</dbReference>
<comment type="caution">
    <text evidence="5">The sequence shown here is derived from an EMBL/GenBank/DDBJ whole genome shotgun (WGS) entry which is preliminary data.</text>
</comment>
<dbReference type="InterPro" id="IPR001242">
    <property type="entry name" value="Condensation_dom"/>
</dbReference>
<dbReference type="InterPro" id="IPR011032">
    <property type="entry name" value="GroES-like_sf"/>
</dbReference>
<dbReference type="SUPFAM" id="SSF50129">
    <property type="entry name" value="GroES-like"/>
    <property type="match status" value="1"/>
</dbReference>
<dbReference type="Pfam" id="PF00668">
    <property type="entry name" value="Condensation"/>
    <property type="match status" value="2"/>
</dbReference>
<dbReference type="GO" id="GO:0016491">
    <property type="term" value="F:oxidoreductase activity"/>
    <property type="evidence" value="ECO:0007669"/>
    <property type="project" value="InterPro"/>
</dbReference>
<dbReference type="InterPro" id="IPR036291">
    <property type="entry name" value="NAD(P)-bd_dom_sf"/>
</dbReference>
<evidence type="ECO:0000259" key="4">
    <source>
        <dbReference type="SMART" id="SM00829"/>
    </source>
</evidence>
<dbReference type="Pfam" id="PF08240">
    <property type="entry name" value="ADH_N"/>
    <property type="match status" value="1"/>
</dbReference>
<dbReference type="SUPFAM" id="SSF51735">
    <property type="entry name" value="NAD(P)-binding Rossmann-fold domains"/>
    <property type="match status" value="2"/>
</dbReference>
<organism evidence="5 6">
    <name type="scientific">Adineta steineri</name>
    <dbReference type="NCBI Taxonomy" id="433720"/>
    <lineage>
        <taxon>Eukaryota</taxon>
        <taxon>Metazoa</taxon>
        <taxon>Spiralia</taxon>
        <taxon>Gnathifera</taxon>
        <taxon>Rotifera</taxon>
        <taxon>Eurotatoria</taxon>
        <taxon>Bdelloidea</taxon>
        <taxon>Adinetida</taxon>
        <taxon>Adinetidae</taxon>
        <taxon>Adineta</taxon>
    </lineage>
</organism>
<dbReference type="SUPFAM" id="SSF52777">
    <property type="entry name" value="CoA-dependent acyltransferases"/>
    <property type="match status" value="3"/>
</dbReference>
<evidence type="ECO:0000313" key="6">
    <source>
        <dbReference type="Proteomes" id="UP000663860"/>
    </source>
</evidence>
<dbReference type="CDD" id="cd05195">
    <property type="entry name" value="enoyl_red"/>
    <property type="match status" value="1"/>
</dbReference>
<evidence type="ECO:0000256" key="2">
    <source>
        <dbReference type="SAM" id="MobiDB-lite"/>
    </source>
</evidence>
<proteinExistence type="predicted"/>
<dbReference type="InterPro" id="IPR020843">
    <property type="entry name" value="ER"/>
</dbReference>
<sequence>MFLNKKPTAATSDHEVQRLTVSGRTEAVASSAQQRIYMHENLYFSASDFSVYNYVIPLTIKRGSVSIEHVRLSLVSVIQQHTALRTAIRFNPMRNGIEQNILPFTEDIYSFQHSQGISTLEKLDRLLTNESIGKYFDVENGKVLRCHVVQRSADNNDDSLHEDDLIIFVIHHIAFDLSSYKPFLKAFERACWANEYQQSLLTMPQYVDFALYEQALLSDTNPESKMNKARRFWANLMDGYDWDKIRYLVRDEDRTNQHYSGRGYTTAFTINQDVVDVMMLFASTNNVTMFSLYLACYYAFLFKLTHYSDDLCVVSSLANRSEKEIQDMIGMFVNLVLYRVKIEPNNTFEHLVKQVQPLSKEILMHSSLPYQQIIESQGKRENNVLPSAFFQYEPLKLAVAQKNSIELTLSEGSATSGYYDRDLNHQSGISLFDISLTIIHDHHTPSTECFLNCSADIFKHQDDVDLLSKRFQHILTQLFCSSIAGESTYNQCSIYISNLPLNLPEEIEEIQKVIFHRLPTIANEAPASYAQARIWLDERIRFDPEKPQVAIYNMPFIYHLQLDHTLSIKQLRHALHLTVNKHPSLHTSIHFDTEKNTLMQRVITHEDKNNINMFSIIETTYETDEQLNELLHGEKRNPHLFNLTQGLVFRCHIIYHKQISSNHLLSHKDLLIFNFHHAQFDFPSMTIFLHDLNQAYTTGQLLYDDNTNLRYLDYAVIEQQMSMSGASMFWLDALHDCKLDQPLSLPFDRYRLANEHRTGRGTSISFHFDTIIKDDCMKRVWTDSPITKDISHLLPSPKSILNNELNSISNQDLIESIEPFNELAVYYAQMAIKDLDLNQQHHPLLSACRSLASTLREQVTWHSTQLCLVQLIERFPRLKPFLVILNKYGLHLKDILRGEKNGSDIFLGDDEIGQIFHSICQHLQLQYEQQIKDNSFQNYRLRIFWLTDSHCLLIDLHYADSDPIQLANAQQTFSTHINNQTKNLCIIYDETIDLYDSKTLEKIPIESFDIILSANQLLGNQDLTKKNSLISLRRLLVPNGLLLLLELVHVPLYFDLIFGFFDQWWSSDNNNRSLNNIQQWTTLLEQIEGFNIIESTLNQNESTLIISQKTTSNEILQTLNERKNQTWLIFTKDDNNNKNSFSHILSSLLPCSNIKIFDIHNATLDMICSVIPVLLTTYKQVSIIFAWQLDQTLLNENNDDLAFKQNEELLCGTLSRILQTIQKSSPYFYPFVYVLTDHAQFNNDSNLNLIASPFIGLARSLITEYERNRLKLIDLQTSLNNNNQSKFIYTLIEYMINSRYSTDTCEVVLRLNDTNQNQVQHLTWHYEMLQKSADDEQEKSKLEQISIIPKRDADEKAFRICVPQSRFLSELTWIEEDREKELLPDMVEVRVHCVGINFRDVLKSRGLYPHTRPFAQSDENQPKLDRDTEPGSDFVGTIVRVGPTTTNFQVGDHVVGVTGDGTYHSHIIINSQLIIHIPSNFPLTDEQLCGLPCLILTVIYSLKYRVHLQSNQTVLIHAATGAAGQMCIQYCQYIGARVIATAETEEKRRFLREYYGIEHIFNSRDVSFVNQIRQILPQDVDIIINSLSGDLLKESIKLLAYHGHFVECEAIDLFIQRKLRAVEPTVAYEPSQVIKALSRCNSGHVMVVSDNKMFSSEVYIQGTILIFGGFGLTMSRWMIKQRGVKHIVLMSRRTLVELEQPSNPQHDDWLRLKQTTKQYNAYVDVVQADVTNFQQVHDIIERFQKTSYPIRGIIHSAVVAEDRTLNNLTQEHLSLVLPPQVRDAWYPHQATQLLRAPLHFFIMFSSIRNHLLEVASAGYNAGNQFTDALAHYRFEKLNLPELSISLPIVSGAGMFHRHKKMLNTLSVTQGFELMPTITVFEIIECFHRTQKICPCPVIFAVNWQTLHRNYPTLATSYLRKIVDQRYEEMKFDQISSSSSRKTNSTESSINKKEIIIERTRSAVARLLGAASVDRIVIDQSLVSQGLSIETIGTLVYNKLNEKEQTTSSSATKEYDSDSDLINENEVQL</sequence>
<dbReference type="PANTHER" id="PTHR45681">
    <property type="entry name" value="POLYKETIDE SYNTHASE 44-RELATED"/>
    <property type="match status" value="1"/>
</dbReference>
<evidence type="ECO:0000259" key="3">
    <source>
        <dbReference type="SMART" id="SM00822"/>
    </source>
</evidence>
<dbReference type="Proteomes" id="UP000663860">
    <property type="component" value="Unassembled WGS sequence"/>
</dbReference>
<dbReference type="SMART" id="SM00829">
    <property type="entry name" value="PKS_ER"/>
    <property type="match status" value="1"/>
</dbReference>
<dbReference type="SMART" id="SM00822">
    <property type="entry name" value="PKS_KR"/>
    <property type="match status" value="1"/>
</dbReference>
<dbReference type="InterPro" id="IPR013154">
    <property type="entry name" value="ADH-like_N"/>
</dbReference>
<dbReference type="Pfam" id="PF00107">
    <property type="entry name" value="ADH_zinc_N"/>
    <property type="match status" value="1"/>
</dbReference>
<feature type="region of interest" description="Disordered" evidence="2">
    <location>
        <begin position="2005"/>
        <end position="2028"/>
    </location>
</feature>
<dbReference type="PANTHER" id="PTHR45681:SF6">
    <property type="entry name" value="POLYKETIDE SYNTHASE 37"/>
    <property type="match status" value="1"/>
</dbReference>
<dbReference type="InterPro" id="IPR029063">
    <property type="entry name" value="SAM-dependent_MTases_sf"/>
</dbReference>
<evidence type="ECO:0000256" key="1">
    <source>
        <dbReference type="ARBA" id="ARBA00022679"/>
    </source>
</evidence>
<dbReference type="InterPro" id="IPR057326">
    <property type="entry name" value="KR_dom"/>
</dbReference>
<dbReference type="Gene3D" id="3.90.180.10">
    <property type="entry name" value="Medium-chain alcohol dehydrogenases, catalytic domain"/>
    <property type="match status" value="1"/>
</dbReference>
<dbReference type="InterPro" id="IPR050444">
    <property type="entry name" value="Polyketide_Synthase"/>
</dbReference>
<dbReference type="Gene3D" id="3.30.559.30">
    <property type="entry name" value="Nonribosomal peptide synthetase, condensation domain"/>
    <property type="match status" value="2"/>
</dbReference>
<protein>
    <submittedName>
        <fullName evidence="5">Uncharacterized protein</fullName>
    </submittedName>
</protein>
<accession>A0A815E488</accession>
<dbReference type="InterPro" id="IPR013149">
    <property type="entry name" value="ADH-like_C"/>
</dbReference>
<dbReference type="EMBL" id="CAJNOE010000687">
    <property type="protein sequence ID" value="CAF1309968.1"/>
    <property type="molecule type" value="Genomic_DNA"/>
</dbReference>
<dbReference type="Gene3D" id="3.40.50.720">
    <property type="entry name" value="NAD(P)-binding Rossmann-like Domain"/>
    <property type="match status" value="2"/>
</dbReference>
<keyword evidence="1" id="KW-0808">Transferase</keyword>
<gene>
    <name evidence="5" type="ORF">IZO911_LOCUS34547</name>
</gene>
<name>A0A815E488_9BILA</name>
<feature type="domain" description="Enoyl reductase (ER)" evidence="4">
    <location>
        <begin position="1366"/>
        <end position="1648"/>
    </location>
</feature>